<protein>
    <submittedName>
        <fullName evidence="1">Uncharacterized protein</fullName>
    </submittedName>
</protein>
<evidence type="ECO:0000313" key="1">
    <source>
        <dbReference type="EMBL" id="KMM63747.1"/>
    </source>
</evidence>
<reference evidence="2" key="2">
    <citation type="journal article" date="2009" name="Genome Res.">
        <title>Comparative genomic analyses of the human fungal pathogens Coccidioides and their relatives.</title>
        <authorList>
            <person name="Sharpton T.J."/>
            <person name="Stajich J.E."/>
            <person name="Rounsley S.D."/>
            <person name="Gardner M.J."/>
            <person name="Wortman J.R."/>
            <person name="Jordar V.S."/>
            <person name="Maiti R."/>
            <person name="Kodira C.D."/>
            <person name="Neafsey D.E."/>
            <person name="Zeng Q."/>
            <person name="Hung C.-Y."/>
            <person name="McMahan C."/>
            <person name="Muszewska A."/>
            <person name="Grynberg M."/>
            <person name="Mandel M.A."/>
            <person name="Kellner E.M."/>
            <person name="Barker B.M."/>
            <person name="Galgiani J.N."/>
            <person name="Orbach M.J."/>
            <person name="Kirkland T.N."/>
            <person name="Cole G.T."/>
            <person name="Henn M.R."/>
            <person name="Birren B.W."/>
            <person name="Taylor J.W."/>
        </authorList>
    </citation>
    <scope>NUCLEOTIDE SEQUENCE [LARGE SCALE GENOMIC DNA]</scope>
    <source>
        <strain evidence="2">RMSCC 3488</strain>
    </source>
</reference>
<dbReference type="EMBL" id="DS268109">
    <property type="protein sequence ID" value="KMM63747.1"/>
    <property type="molecule type" value="Genomic_DNA"/>
</dbReference>
<dbReference type="Proteomes" id="UP000054567">
    <property type="component" value="Unassembled WGS sequence"/>
</dbReference>
<proteinExistence type="predicted"/>
<evidence type="ECO:0000313" key="2">
    <source>
        <dbReference type="Proteomes" id="UP000054567"/>
    </source>
</evidence>
<reference evidence="1 2" key="1">
    <citation type="submission" date="2007-06" db="EMBL/GenBank/DDBJ databases">
        <title>The Genome Sequence of Coccidioides posadasii RMSCC_3488.</title>
        <authorList>
            <consortium name="Coccidioides Genome Resources Consortium"/>
            <consortium name="The Broad Institute Genome Sequencing Platform"/>
            <person name="Henn M.R."/>
            <person name="Sykes S."/>
            <person name="Young S."/>
            <person name="Jaffe D."/>
            <person name="Berlin A."/>
            <person name="Alvarez P."/>
            <person name="Butler J."/>
            <person name="Gnerre S."/>
            <person name="Grabherr M."/>
            <person name="Mauceli E."/>
            <person name="Brockman W."/>
            <person name="Kodira C."/>
            <person name="Alvarado L."/>
            <person name="Zeng Q."/>
            <person name="Crawford M."/>
            <person name="Antoine C."/>
            <person name="Devon K."/>
            <person name="Galgiani J."/>
            <person name="Orsborn K."/>
            <person name="Lewis M.L."/>
            <person name="Nusbaum C."/>
            <person name="Galagan J."/>
            <person name="Birren B."/>
        </authorList>
    </citation>
    <scope>NUCLEOTIDE SEQUENCE [LARGE SCALE GENOMIC DNA]</scope>
    <source>
        <strain evidence="1 2">RMSCC 3488</strain>
    </source>
</reference>
<dbReference type="AlphaFoldDB" id="A0A0J6HXS0"/>
<reference evidence="2" key="3">
    <citation type="journal article" date="2010" name="Genome Res.">
        <title>Population genomic sequencing of Coccidioides fungi reveals recent hybridization and transposon control.</title>
        <authorList>
            <person name="Neafsey D.E."/>
            <person name="Barker B.M."/>
            <person name="Sharpton T.J."/>
            <person name="Stajich J.E."/>
            <person name="Park D.J."/>
            <person name="Whiston E."/>
            <person name="Hung C.-Y."/>
            <person name="McMahan C."/>
            <person name="White J."/>
            <person name="Sykes S."/>
            <person name="Heiman D."/>
            <person name="Young S."/>
            <person name="Zeng Q."/>
            <person name="Abouelleil A."/>
            <person name="Aftuck L."/>
            <person name="Bessette D."/>
            <person name="Brown A."/>
            <person name="FitzGerald M."/>
            <person name="Lui A."/>
            <person name="Macdonald J.P."/>
            <person name="Priest M."/>
            <person name="Orbach M.J."/>
            <person name="Galgiani J.N."/>
            <person name="Kirkland T.N."/>
            <person name="Cole G.T."/>
            <person name="Birren B.W."/>
            <person name="Henn M.R."/>
            <person name="Taylor J.W."/>
            <person name="Rounsley S.D."/>
        </authorList>
    </citation>
    <scope>NUCLEOTIDE SEQUENCE [LARGE SCALE GENOMIC DNA]</scope>
    <source>
        <strain evidence="2">RMSCC 3488</strain>
    </source>
</reference>
<gene>
    <name evidence="1" type="ORF">CPAG_00101</name>
</gene>
<dbReference type="VEuPathDB" id="FungiDB:CPAG_00101"/>
<sequence>MNPICTTEGTSSSECINCEGVTDCNSAFPLAKYFQEPHNTTQRRYKLGPKRSPHWDLRNCHHLLLREKCSARLPCQGESYHCSVVHHNLPAAIALVCQRGYDRRSR</sequence>
<accession>A0A0J6HXS0</accession>
<name>A0A0J6HXS0_COCPO</name>
<organism evidence="1 2">
    <name type="scientific">Coccidioides posadasii RMSCC 3488</name>
    <dbReference type="NCBI Taxonomy" id="454284"/>
    <lineage>
        <taxon>Eukaryota</taxon>
        <taxon>Fungi</taxon>
        <taxon>Dikarya</taxon>
        <taxon>Ascomycota</taxon>
        <taxon>Pezizomycotina</taxon>
        <taxon>Eurotiomycetes</taxon>
        <taxon>Eurotiomycetidae</taxon>
        <taxon>Onygenales</taxon>
        <taxon>Onygenaceae</taxon>
        <taxon>Coccidioides</taxon>
    </lineage>
</organism>